<evidence type="ECO:0000313" key="7">
    <source>
        <dbReference type="EMBL" id="QQZ64470.1"/>
    </source>
</evidence>
<geneLocation type="plasmid" evidence="7 8">
    <name>unnamed1</name>
</geneLocation>
<evidence type="ECO:0000256" key="2">
    <source>
        <dbReference type="ARBA" id="ARBA00023125"/>
    </source>
</evidence>
<organism evidence="7 8">
    <name type="scientific">Paenibacillus sonchi</name>
    <dbReference type="NCBI Taxonomy" id="373687"/>
    <lineage>
        <taxon>Bacteria</taxon>
        <taxon>Bacillati</taxon>
        <taxon>Bacillota</taxon>
        <taxon>Bacilli</taxon>
        <taxon>Bacillales</taxon>
        <taxon>Paenibacillaceae</taxon>
        <taxon>Paenibacillus</taxon>
        <taxon>Paenibacillus sonchi group</taxon>
    </lineage>
</organism>
<dbReference type="GO" id="GO:0015074">
    <property type="term" value="P:DNA integration"/>
    <property type="evidence" value="ECO:0007669"/>
    <property type="project" value="UniProtKB-KW"/>
</dbReference>
<dbReference type="InterPro" id="IPR004107">
    <property type="entry name" value="Integrase_SAM-like_N"/>
</dbReference>
<gene>
    <name evidence="7" type="ORF">JI735_34080</name>
</gene>
<dbReference type="PANTHER" id="PTHR30349">
    <property type="entry name" value="PHAGE INTEGRASE-RELATED"/>
    <property type="match status" value="1"/>
</dbReference>
<feature type="domain" description="Tyr recombinase" evidence="5">
    <location>
        <begin position="171"/>
        <end position="359"/>
    </location>
</feature>
<dbReference type="InterPro" id="IPR011010">
    <property type="entry name" value="DNA_brk_join_enz"/>
</dbReference>
<keyword evidence="1" id="KW-0229">DNA integration</keyword>
<dbReference type="AlphaFoldDB" id="A0A974PIC9"/>
<dbReference type="GO" id="GO:0006310">
    <property type="term" value="P:DNA recombination"/>
    <property type="evidence" value="ECO:0007669"/>
    <property type="project" value="UniProtKB-KW"/>
</dbReference>
<dbReference type="CDD" id="cd00397">
    <property type="entry name" value="DNA_BRE_C"/>
    <property type="match status" value="1"/>
</dbReference>
<keyword evidence="2 4" id="KW-0238">DNA-binding</keyword>
<protein>
    <submittedName>
        <fullName evidence="7">Site-specific integrase</fullName>
    </submittedName>
</protein>
<dbReference type="SUPFAM" id="SSF56349">
    <property type="entry name" value="DNA breaking-rejoining enzymes"/>
    <property type="match status" value="1"/>
</dbReference>
<feature type="domain" description="Core-binding (CB)" evidence="6">
    <location>
        <begin position="62"/>
        <end position="148"/>
    </location>
</feature>
<dbReference type="InterPro" id="IPR050090">
    <property type="entry name" value="Tyrosine_recombinase_XerCD"/>
</dbReference>
<evidence type="ECO:0000256" key="4">
    <source>
        <dbReference type="PROSITE-ProRule" id="PRU01248"/>
    </source>
</evidence>
<keyword evidence="3" id="KW-0233">DNA recombination</keyword>
<dbReference type="EMBL" id="CP068596">
    <property type="protein sequence ID" value="QQZ64470.1"/>
    <property type="molecule type" value="Genomic_DNA"/>
</dbReference>
<dbReference type="InterPro" id="IPR013762">
    <property type="entry name" value="Integrase-like_cat_sf"/>
</dbReference>
<reference evidence="7 8" key="1">
    <citation type="submission" date="2021-01" db="EMBL/GenBank/DDBJ databases">
        <title>Whole genome sequence of Paenibacillus sonchi LMG 24727 for comparative genomics.</title>
        <authorList>
            <person name="Lee G."/>
            <person name="Kim M.-J."/>
            <person name="Lim K."/>
            <person name="Shin J.-H."/>
        </authorList>
    </citation>
    <scope>NUCLEOTIDE SEQUENCE [LARGE SCALE GENOMIC DNA]</scope>
    <source>
        <strain evidence="7 8">LMG 24727</strain>
        <plasmid evidence="7 8">unnamed1</plasmid>
    </source>
</reference>
<dbReference type="Proteomes" id="UP000595841">
    <property type="component" value="Plasmid unnamed1"/>
</dbReference>
<dbReference type="InterPro" id="IPR044068">
    <property type="entry name" value="CB"/>
</dbReference>
<evidence type="ECO:0000259" key="6">
    <source>
        <dbReference type="PROSITE" id="PS51900"/>
    </source>
</evidence>
<keyword evidence="7" id="KW-0614">Plasmid</keyword>
<dbReference type="Gene3D" id="1.10.443.10">
    <property type="entry name" value="Intergrase catalytic core"/>
    <property type="match status" value="1"/>
</dbReference>
<dbReference type="InterPro" id="IPR002104">
    <property type="entry name" value="Integrase_catalytic"/>
</dbReference>
<proteinExistence type="predicted"/>
<name>A0A974PIC9_9BACL</name>
<dbReference type="PROSITE" id="PS51898">
    <property type="entry name" value="TYR_RECOMBINASE"/>
    <property type="match status" value="1"/>
</dbReference>
<dbReference type="Gene3D" id="1.10.150.130">
    <property type="match status" value="1"/>
</dbReference>
<dbReference type="PANTHER" id="PTHR30349:SF86">
    <property type="entry name" value="INTEGRASE_RECOMBINASE AQ_AA09-RELATED"/>
    <property type="match status" value="1"/>
</dbReference>
<dbReference type="InterPro" id="IPR010998">
    <property type="entry name" value="Integrase_recombinase_N"/>
</dbReference>
<evidence type="ECO:0000256" key="3">
    <source>
        <dbReference type="ARBA" id="ARBA00023172"/>
    </source>
</evidence>
<accession>A0A974PIC9</accession>
<sequence>MTGVRNLVNLSEIGLYALNENTYAFNLNRTEMIQILLDQSYYSKISSEVKRYENNFGEYDYSSVSNIGMIYLYIHRKQGKRKDKTKKEYGRELLQFIEYFTLHNIFDIRSLKRSQMEDYQIWLEEKYEKRKTQAKKITILSSFLKWCFEENYLERDLTRGLAGVSLDKAQIPDREISPEALSSSLHFFDNDPKFQGLLLLLATSGLRLNEVVTPDWKDLYWDQERRKYYVRTKTKRDGERHAHIRNEVFQLLTEYRRRLGLATEIDPTDQTPFYPNRYGKRYTLTSLSALVSKKLAAANLRTESHHKATAHFLRHYFARAAFNNGASIGMIAKTLDHKSTQTTENYLSRELKKENDVSDFVSIPGFNGWNRL</sequence>
<keyword evidence="8" id="KW-1185">Reference proteome</keyword>
<evidence type="ECO:0000256" key="1">
    <source>
        <dbReference type="ARBA" id="ARBA00022908"/>
    </source>
</evidence>
<dbReference type="Pfam" id="PF00589">
    <property type="entry name" value="Phage_integrase"/>
    <property type="match status" value="1"/>
</dbReference>
<evidence type="ECO:0000313" key="8">
    <source>
        <dbReference type="Proteomes" id="UP000595841"/>
    </source>
</evidence>
<evidence type="ECO:0000259" key="5">
    <source>
        <dbReference type="PROSITE" id="PS51898"/>
    </source>
</evidence>
<dbReference type="PROSITE" id="PS51900">
    <property type="entry name" value="CB"/>
    <property type="match status" value="1"/>
</dbReference>
<dbReference type="RefSeq" id="WP_202677739.1">
    <property type="nucleotide sequence ID" value="NZ_CP068596.1"/>
</dbReference>
<dbReference type="Pfam" id="PF02899">
    <property type="entry name" value="Phage_int_SAM_1"/>
    <property type="match status" value="1"/>
</dbReference>
<dbReference type="KEGG" id="pson:JI735_34080"/>
<dbReference type="GO" id="GO:0003677">
    <property type="term" value="F:DNA binding"/>
    <property type="evidence" value="ECO:0007669"/>
    <property type="project" value="UniProtKB-UniRule"/>
</dbReference>